<dbReference type="InterPro" id="IPR000639">
    <property type="entry name" value="Epox_hydrolase-like"/>
</dbReference>
<dbReference type="GO" id="GO:0016787">
    <property type="term" value="F:hydrolase activity"/>
    <property type="evidence" value="ECO:0007669"/>
    <property type="project" value="UniProtKB-KW"/>
</dbReference>
<dbReference type="PANTHER" id="PTHR43194">
    <property type="entry name" value="HYDROLASE ALPHA/BETA FOLD FAMILY"/>
    <property type="match status" value="1"/>
</dbReference>
<gene>
    <name evidence="2" type="ordered locus">Caul_0252</name>
</gene>
<dbReference type="SUPFAM" id="SSF53474">
    <property type="entry name" value="alpha/beta-Hydrolases"/>
    <property type="match status" value="1"/>
</dbReference>
<evidence type="ECO:0000313" key="2">
    <source>
        <dbReference type="EMBL" id="ABZ69389.1"/>
    </source>
</evidence>
<dbReference type="PANTHER" id="PTHR43194:SF2">
    <property type="entry name" value="PEROXISOMAL MEMBRANE PROTEIN LPX1"/>
    <property type="match status" value="1"/>
</dbReference>
<organism evidence="2">
    <name type="scientific">Caulobacter sp. (strain K31)</name>
    <dbReference type="NCBI Taxonomy" id="366602"/>
    <lineage>
        <taxon>Bacteria</taxon>
        <taxon>Pseudomonadati</taxon>
        <taxon>Pseudomonadota</taxon>
        <taxon>Alphaproteobacteria</taxon>
        <taxon>Caulobacterales</taxon>
        <taxon>Caulobacteraceae</taxon>
        <taxon>Caulobacter</taxon>
    </lineage>
</organism>
<keyword evidence="2" id="KW-0378">Hydrolase</keyword>
<name>B0T489_CAUSK</name>
<dbReference type="InterPro" id="IPR050228">
    <property type="entry name" value="Carboxylesterase_BioH"/>
</dbReference>
<dbReference type="InterPro" id="IPR029058">
    <property type="entry name" value="AB_hydrolase_fold"/>
</dbReference>
<feature type="domain" description="AB hydrolase-1" evidence="1">
    <location>
        <begin position="39"/>
        <end position="291"/>
    </location>
</feature>
<proteinExistence type="predicted"/>
<dbReference type="PRINTS" id="PR00412">
    <property type="entry name" value="EPOXHYDRLASE"/>
</dbReference>
<evidence type="ECO:0000259" key="1">
    <source>
        <dbReference type="Pfam" id="PF12697"/>
    </source>
</evidence>
<dbReference type="HOGENOM" id="CLU_020336_22_1_5"/>
<accession>B0T489</accession>
<sequence>MDAAVFRDPRRRFIPIASRAGAGEMAVLEFGPTDRPVDVVFVHANGFNGQTYRALLAPLSAGLRILAVDQRGHGSSRLAADPDHRRNWLDLRDDLLALLTALDQGPVVLAGHSMGGTVSLLTAAAAPDAVRGLVLLDPVIMPRLMAFYAHMPWTSGALWRHLPMVQGALRRRAVFDSREAAFTAYRGRGAFKTWPESMLADYVGGGFKDRDDGKVELACAPAWEASNYSAQAHDPWRAMSRLRCPARILKAEKGSTAHIGDGAALTRRNPLIRVETVAGASHFLPMERPDLAREAIFEMATGEPG</sequence>
<reference evidence="2" key="1">
    <citation type="submission" date="2008-01" db="EMBL/GenBank/DDBJ databases">
        <title>Complete sequence of chromosome of Caulobacter sp. K31.</title>
        <authorList>
            <consortium name="US DOE Joint Genome Institute"/>
            <person name="Copeland A."/>
            <person name="Lucas S."/>
            <person name="Lapidus A."/>
            <person name="Barry K."/>
            <person name="Glavina del Rio T."/>
            <person name="Dalin E."/>
            <person name="Tice H."/>
            <person name="Pitluck S."/>
            <person name="Bruce D."/>
            <person name="Goodwin L."/>
            <person name="Thompson L.S."/>
            <person name="Brettin T."/>
            <person name="Detter J.C."/>
            <person name="Han C."/>
            <person name="Schmutz J."/>
            <person name="Larimer F."/>
            <person name="Land M."/>
            <person name="Hauser L."/>
            <person name="Kyrpides N."/>
            <person name="Kim E."/>
            <person name="Stephens C."/>
            <person name="Richardson P."/>
        </authorList>
    </citation>
    <scope>NUCLEOTIDE SEQUENCE [LARGE SCALE GENOMIC DNA]</scope>
    <source>
        <strain evidence="2">K31</strain>
    </source>
</reference>
<dbReference type="Gene3D" id="3.40.50.1820">
    <property type="entry name" value="alpha/beta hydrolase"/>
    <property type="match status" value="1"/>
</dbReference>
<dbReference type="EMBL" id="CP000927">
    <property type="protein sequence ID" value="ABZ69389.1"/>
    <property type="molecule type" value="Genomic_DNA"/>
</dbReference>
<dbReference type="Pfam" id="PF12697">
    <property type="entry name" value="Abhydrolase_6"/>
    <property type="match status" value="1"/>
</dbReference>
<dbReference type="eggNOG" id="COG2267">
    <property type="taxonomic scope" value="Bacteria"/>
</dbReference>
<dbReference type="KEGG" id="cak:Caul_0252"/>
<protein>
    <submittedName>
        <fullName evidence="2">Alpha/beta hydrolase fold</fullName>
    </submittedName>
</protein>
<dbReference type="STRING" id="366602.Caul_0252"/>
<dbReference type="OrthoDB" id="9806902at2"/>
<dbReference type="PRINTS" id="PR00111">
    <property type="entry name" value="ABHYDROLASE"/>
</dbReference>
<dbReference type="AlphaFoldDB" id="B0T489"/>
<dbReference type="InterPro" id="IPR000073">
    <property type="entry name" value="AB_hydrolase_1"/>
</dbReference>